<dbReference type="PANTHER" id="PTHR11309:SF97">
    <property type="entry name" value="SECRETED FRIZZLED-RELATED PROTEIN 3"/>
    <property type="match status" value="1"/>
</dbReference>
<dbReference type="SMART" id="SM00063">
    <property type="entry name" value="FRI"/>
    <property type="match status" value="2"/>
</dbReference>
<dbReference type="PANTHER" id="PTHR11309">
    <property type="entry name" value="FRIZZLED"/>
    <property type="match status" value="1"/>
</dbReference>
<keyword evidence="6" id="KW-1185">Reference proteome</keyword>
<feature type="disulfide bond" evidence="3">
    <location>
        <begin position="106"/>
        <end position="167"/>
    </location>
</feature>
<dbReference type="AlphaFoldDB" id="A0A3B3I7E2"/>
<reference evidence="5 6" key="1">
    <citation type="journal article" date="2007" name="Nature">
        <title>The medaka draft genome and insights into vertebrate genome evolution.</title>
        <authorList>
            <person name="Kasahara M."/>
            <person name="Naruse K."/>
            <person name="Sasaki S."/>
            <person name="Nakatani Y."/>
            <person name="Qu W."/>
            <person name="Ahsan B."/>
            <person name="Yamada T."/>
            <person name="Nagayasu Y."/>
            <person name="Doi K."/>
            <person name="Kasai Y."/>
            <person name="Jindo T."/>
            <person name="Kobayashi D."/>
            <person name="Shimada A."/>
            <person name="Toyoda A."/>
            <person name="Kuroki Y."/>
            <person name="Fujiyama A."/>
            <person name="Sasaki T."/>
            <person name="Shimizu A."/>
            <person name="Asakawa S."/>
            <person name="Shimizu N."/>
            <person name="Hashimoto S."/>
            <person name="Yang J."/>
            <person name="Lee Y."/>
            <person name="Matsushima K."/>
            <person name="Sugano S."/>
            <person name="Sakaizumi M."/>
            <person name="Narita T."/>
            <person name="Ohishi K."/>
            <person name="Haga S."/>
            <person name="Ohta F."/>
            <person name="Nomoto H."/>
            <person name="Nogata K."/>
            <person name="Morishita T."/>
            <person name="Endo T."/>
            <person name="Shin-I T."/>
            <person name="Takeda H."/>
            <person name="Morishita S."/>
            <person name="Kohara Y."/>
        </authorList>
    </citation>
    <scope>NUCLEOTIDE SEQUENCE [LARGE SCALE GENOMIC DNA]</scope>
    <source>
        <strain evidence="5 6">Hd-rR</strain>
    </source>
</reference>
<evidence type="ECO:0000256" key="2">
    <source>
        <dbReference type="ARBA" id="ARBA00023157"/>
    </source>
</evidence>
<dbReference type="Ensembl" id="ENSORLT00000030859.1">
    <property type="protein sequence ID" value="ENSORLP00000039799.1"/>
    <property type="gene ID" value="ENSORLG00000022914.1"/>
</dbReference>
<evidence type="ECO:0000259" key="4">
    <source>
        <dbReference type="PROSITE" id="PS50038"/>
    </source>
</evidence>
<dbReference type="InterPro" id="IPR036790">
    <property type="entry name" value="Frizzled_dom_sf"/>
</dbReference>
<name>A0A3B3I7E2_ORYLA</name>
<dbReference type="Pfam" id="PF01392">
    <property type="entry name" value="Fz"/>
    <property type="match status" value="2"/>
</dbReference>
<evidence type="ECO:0000256" key="3">
    <source>
        <dbReference type="PROSITE-ProRule" id="PRU00090"/>
    </source>
</evidence>
<keyword evidence="1" id="KW-0217">Developmental protein</keyword>
<keyword evidence="2 3" id="KW-1015">Disulfide bond</keyword>
<dbReference type="Bgee" id="ENSORLG00000022914">
    <property type="expression patterns" value="Expressed in muscle tissue and 2 other cell types or tissues"/>
</dbReference>
<comment type="caution">
    <text evidence="3">Lacks conserved residue(s) required for the propagation of feature annotation.</text>
</comment>
<proteinExistence type="predicted"/>
<dbReference type="Gene3D" id="1.10.2000.10">
    <property type="entry name" value="Frizzled cysteine-rich domain"/>
    <property type="match status" value="2"/>
</dbReference>
<dbReference type="PROSITE" id="PS50038">
    <property type="entry name" value="FZ"/>
    <property type="match status" value="2"/>
</dbReference>
<feature type="disulfide bond" evidence="3">
    <location>
        <begin position="57"/>
        <end position="81"/>
    </location>
</feature>
<feature type="domain" description="FZ" evidence="4">
    <location>
        <begin position="1"/>
        <end position="109"/>
    </location>
</feature>
<dbReference type="SUPFAM" id="SSF63501">
    <property type="entry name" value="Frizzled cysteine-rich domain"/>
    <property type="match status" value="2"/>
</dbReference>
<dbReference type="InterPro" id="IPR015526">
    <property type="entry name" value="Frizzled/SFRP"/>
</dbReference>
<feature type="disulfide bond" evidence="3">
    <location>
        <begin position="180"/>
        <end position="204"/>
    </location>
</feature>
<accession>A0A3B3I7E2</accession>
<dbReference type="InterPro" id="IPR020067">
    <property type="entry name" value="Frizzled_dom"/>
</dbReference>
<dbReference type="Proteomes" id="UP000001038">
    <property type="component" value="Chromosome 16"/>
</dbReference>
<sequence length="213" mass="23401">MPNMLGHKSQDEAATAIRQFSSLVRGQCSSHLKPFLCSVYTPKCVSGRAQPPCRSLCEKAKSECATSMTNLRFQWPEALKCEAFTTESCEEGQDVSVAPTLPTPTCQRITMSLCADLPYNDTIMPNILGHKSQDEAGSAVFQFLPLVGTKCSPHLKPFLCSVYTPKCVSGSRQAPCRALCEQARSGCLPILTIIGFQWPQHLKCEEFTLESCE</sequence>
<dbReference type="GeneTree" id="ENSGT00940000166686"/>
<organism evidence="5 6">
    <name type="scientific">Oryzias latipes</name>
    <name type="common">Japanese rice fish</name>
    <name type="synonym">Japanese killifish</name>
    <dbReference type="NCBI Taxonomy" id="8090"/>
    <lineage>
        <taxon>Eukaryota</taxon>
        <taxon>Metazoa</taxon>
        <taxon>Chordata</taxon>
        <taxon>Craniata</taxon>
        <taxon>Vertebrata</taxon>
        <taxon>Euteleostomi</taxon>
        <taxon>Actinopterygii</taxon>
        <taxon>Neopterygii</taxon>
        <taxon>Teleostei</taxon>
        <taxon>Neoteleostei</taxon>
        <taxon>Acanthomorphata</taxon>
        <taxon>Ovalentaria</taxon>
        <taxon>Atherinomorphae</taxon>
        <taxon>Beloniformes</taxon>
        <taxon>Adrianichthyidae</taxon>
        <taxon>Oryziinae</taxon>
        <taxon>Oryzias</taxon>
    </lineage>
</organism>
<feature type="disulfide bond" evidence="3">
    <location>
        <begin position="114"/>
        <end position="160"/>
    </location>
</feature>
<evidence type="ECO:0000256" key="1">
    <source>
        <dbReference type="ARBA" id="ARBA00022473"/>
    </source>
</evidence>
<protein>
    <recommendedName>
        <fullName evidence="4">FZ domain-containing protein</fullName>
    </recommendedName>
</protein>
<feature type="domain" description="FZ" evidence="4">
    <location>
        <begin position="106"/>
        <end position="213"/>
    </location>
</feature>
<gene>
    <name evidence="5" type="primary">LOC110013320</name>
</gene>
<evidence type="ECO:0000313" key="6">
    <source>
        <dbReference type="Proteomes" id="UP000001038"/>
    </source>
</evidence>
<dbReference type="InParanoid" id="A0A3B3I7E2"/>
<evidence type="ECO:0000313" key="5">
    <source>
        <dbReference type="Ensembl" id="ENSORLP00000039799.1"/>
    </source>
</evidence>
<reference evidence="5" key="2">
    <citation type="submission" date="2025-08" db="UniProtKB">
        <authorList>
            <consortium name="Ensembl"/>
        </authorList>
    </citation>
    <scope>IDENTIFICATION</scope>
    <source>
        <strain evidence="5">Hd-rR</strain>
    </source>
</reference>
<reference evidence="5" key="3">
    <citation type="submission" date="2025-09" db="UniProtKB">
        <authorList>
            <consortium name="Ensembl"/>
        </authorList>
    </citation>
    <scope>IDENTIFICATION</scope>
    <source>
        <strain evidence="5">Hd-rR</strain>
    </source>
</reference>
<dbReference type="STRING" id="8090.ENSORLP00000039799"/>